<gene>
    <name evidence="4" type="ORF">O3V59_05325</name>
</gene>
<dbReference type="PANTHER" id="PTHR34385">
    <property type="entry name" value="D-ALANYL-D-ALANINE CARBOXYPEPTIDASE"/>
    <property type="match status" value="1"/>
</dbReference>
<dbReference type="RefSeq" id="WP_271139626.1">
    <property type="nucleotide sequence ID" value="NZ_JAPYYP010000004.1"/>
</dbReference>
<dbReference type="PROSITE" id="PS51257">
    <property type="entry name" value="PROKAR_LIPOPROTEIN"/>
    <property type="match status" value="1"/>
</dbReference>
<sequence length="352" mass="37496">MRKRQPAGLAVAAVLSAALLGGCEAPQLGQWLPGASAQPQPAAPADVQPKTEEPSTDGTAAPSSSSISLAAVPANLVLAPGAKQTLPYGDGVTYRSSAPDVVTVGPNGELAVSSRAATGSTATVTVEYQGERKTATITVKPSLASTVTMVNGVPTVTNPDDLVVVVNKERALPADYVPPRLVEPNVPFTFSGKAEKRLLREEAARALEELFAKANQDGIQLYGVSGYRSYHTQKVLYEGYVKTQGAEHAARYSALPGKSEHQTGLAIDVAGSDRSTLLEEPFAYTREGKWLAEHCAEYGFIIRYLKGKEEITGYAYEPWHLRYVGKAVAQEIMSKGMTLEEYFKDAGPVQAQ</sequence>
<feature type="compositionally biased region" description="Low complexity" evidence="1">
    <location>
        <begin position="33"/>
        <end position="48"/>
    </location>
</feature>
<dbReference type="InterPro" id="IPR003709">
    <property type="entry name" value="VanY-like_core_dom"/>
</dbReference>
<accession>A0A9X3TNI0</accession>
<dbReference type="AlphaFoldDB" id="A0A9X3TNI0"/>
<dbReference type="InterPro" id="IPR058193">
    <property type="entry name" value="VanY/YodJ_core_dom"/>
</dbReference>
<protein>
    <submittedName>
        <fullName evidence="4">M15 family metallopeptidase</fullName>
    </submittedName>
</protein>
<dbReference type="Pfam" id="PF02557">
    <property type="entry name" value="VanY"/>
    <property type="match status" value="1"/>
</dbReference>
<evidence type="ECO:0000256" key="2">
    <source>
        <dbReference type="SAM" id="SignalP"/>
    </source>
</evidence>
<dbReference type="GO" id="GO:0008233">
    <property type="term" value="F:peptidase activity"/>
    <property type="evidence" value="ECO:0007669"/>
    <property type="project" value="InterPro"/>
</dbReference>
<reference evidence="4" key="1">
    <citation type="submission" date="2022-12" db="EMBL/GenBank/DDBJ databases">
        <title>Draft genome sequence of the thermophilic strain Brevibacillus thermoruber HT42, isolated from Los Humeros, Puebla, Mexico, with biotechnological potential.</title>
        <authorList>
            <person name="Lara Sanchez J."/>
            <person name="Solis Palacios R."/>
            <person name="Bustos Baena A.S."/>
            <person name="Ruz Baez A.E."/>
            <person name="Espinosa Luna G."/>
            <person name="Oliart Ros R.M."/>
        </authorList>
    </citation>
    <scope>NUCLEOTIDE SEQUENCE</scope>
    <source>
        <strain evidence="4">HT42</strain>
    </source>
</reference>
<dbReference type="InterPro" id="IPR009045">
    <property type="entry name" value="Zn_M74/Hedgehog-like"/>
</dbReference>
<feature type="signal peptide" evidence="2">
    <location>
        <begin position="1"/>
        <end position="21"/>
    </location>
</feature>
<comment type="caution">
    <text evidence="4">The sequence shown here is derived from an EMBL/GenBank/DDBJ whole genome shotgun (WGS) entry which is preliminary data.</text>
</comment>
<dbReference type="Proteomes" id="UP001151071">
    <property type="component" value="Unassembled WGS sequence"/>
</dbReference>
<feature type="domain" description="D-alanyl-D-alanine carboxypeptidase-like core" evidence="3">
    <location>
        <begin position="197"/>
        <end position="326"/>
    </location>
</feature>
<dbReference type="GO" id="GO:0006508">
    <property type="term" value="P:proteolysis"/>
    <property type="evidence" value="ECO:0007669"/>
    <property type="project" value="InterPro"/>
</dbReference>
<feature type="region of interest" description="Disordered" evidence="1">
    <location>
        <begin position="31"/>
        <end position="65"/>
    </location>
</feature>
<dbReference type="Gene3D" id="3.30.1380.10">
    <property type="match status" value="1"/>
</dbReference>
<proteinExistence type="predicted"/>
<dbReference type="PANTHER" id="PTHR34385:SF1">
    <property type="entry name" value="PEPTIDOGLYCAN L-ALANYL-D-GLUTAMATE ENDOPEPTIDASE CWLK"/>
    <property type="match status" value="1"/>
</dbReference>
<evidence type="ECO:0000256" key="1">
    <source>
        <dbReference type="SAM" id="MobiDB-lite"/>
    </source>
</evidence>
<keyword evidence="2" id="KW-0732">Signal</keyword>
<dbReference type="CDD" id="cd14852">
    <property type="entry name" value="LD-carboxypeptidase"/>
    <property type="match status" value="1"/>
</dbReference>
<evidence type="ECO:0000313" key="4">
    <source>
        <dbReference type="EMBL" id="MDA5107771.1"/>
    </source>
</evidence>
<dbReference type="Gene3D" id="2.60.40.1080">
    <property type="match status" value="1"/>
</dbReference>
<feature type="chain" id="PRO_5040816309" evidence="2">
    <location>
        <begin position="22"/>
        <end position="352"/>
    </location>
</feature>
<dbReference type="InterPro" id="IPR052179">
    <property type="entry name" value="DD-CPase-like"/>
</dbReference>
<evidence type="ECO:0000313" key="5">
    <source>
        <dbReference type="Proteomes" id="UP001151071"/>
    </source>
</evidence>
<organism evidence="4 5">
    <name type="scientific">Brevibacillus thermoruber</name>
    <dbReference type="NCBI Taxonomy" id="33942"/>
    <lineage>
        <taxon>Bacteria</taxon>
        <taxon>Bacillati</taxon>
        <taxon>Bacillota</taxon>
        <taxon>Bacilli</taxon>
        <taxon>Bacillales</taxon>
        <taxon>Paenibacillaceae</taxon>
        <taxon>Brevibacillus</taxon>
    </lineage>
</organism>
<name>A0A9X3TNI0_9BACL</name>
<dbReference type="EMBL" id="JAPYYP010000004">
    <property type="protein sequence ID" value="MDA5107771.1"/>
    <property type="molecule type" value="Genomic_DNA"/>
</dbReference>
<dbReference type="SUPFAM" id="SSF55166">
    <property type="entry name" value="Hedgehog/DD-peptidase"/>
    <property type="match status" value="1"/>
</dbReference>
<evidence type="ECO:0000259" key="3">
    <source>
        <dbReference type="Pfam" id="PF02557"/>
    </source>
</evidence>
<keyword evidence="5" id="KW-1185">Reference proteome</keyword>